<dbReference type="InterPro" id="IPR036388">
    <property type="entry name" value="WH-like_DNA-bd_sf"/>
</dbReference>
<organism evidence="6 7">
    <name type="scientific">Candidatus Dojkabacteria bacterium</name>
    <dbReference type="NCBI Taxonomy" id="2099670"/>
    <lineage>
        <taxon>Bacteria</taxon>
        <taxon>Candidatus Dojkabacteria</taxon>
    </lineage>
</organism>
<dbReference type="GO" id="GO:0005737">
    <property type="term" value="C:cytoplasm"/>
    <property type="evidence" value="ECO:0007669"/>
    <property type="project" value="UniProtKB-SubCell"/>
</dbReference>
<dbReference type="InterPro" id="IPR053924">
    <property type="entry name" value="RecX_HTH_2nd"/>
</dbReference>
<proteinExistence type="inferred from homology"/>
<comment type="similarity">
    <text evidence="2">Belongs to the RecX family.</text>
</comment>
<evidence type="ECO:0000256" key="1">
    <source>
        <dbReference type="ARBA" id="ARBA00004496"/>
    </source>
</evidence>
<keyword evidence="4" id="KW-0963">Cytoplasm</keyword>
<evidence type="ECO:0000256" key="4">
    <source>
        <dbReference type="ARBA" id="ARBA00022490"/>
    </source>
</evidence>
<dbReference type="EMBL" id="JAGQLG010000191">
    <property type="protein sequence ID" value="MCA9382644.1"/>
    <property type="molecule type" value="Genomic_DNA"/>
</dbReference>
<reference evidence="6" key="1">
    <citation type="submission" date="2020-04" db="EMBL/GenBank/DDBJ databases">
        <authorList>
            <person name="Zhang T."/>
        </authorList>
    </citation>
    <scope>NUCLEOTIDE SEQUENCE</scope>
    <source>
        <strain evidence="6">HKST-UBA10</strain>
    </source>
</reference>
<feature type="non-terminal residue" evidence="6">
    <location>
        <position position="156"/>
    </location>
</feature>
<dbReference type="Gene3D" id="1.10.10.10">
    <property type="entry name" value="Winged helix-like DNA-binding domain superfamily/Winged helix DNA-binding domain"/>
    <property type="match status" value="2"/>
</dbReference>
<feature type="domain" description="RecX second three-helical" evidence="5">
    <location>
        <begin position="113"/>
        <end position="152"/>
    </location>
</feature>
<dbReference type="PANTHER" id="PTHR33602:SF1">
    <property type="entry name" value="REGULATORY PROTEIN RECX FAMILY PROTEIN"/>
    <property type="match status" value="1"/>
</dbReference>
<accession>A0A955L4B8</accession>
<gene>
    <name evidence="6" type="ORF">KC660_04545</name>
</gene>
<comment type="subcellular location">
    <subcellularLocation>
        <location evidence="1">Cytoplasm</location>
    </subcellularLocation>
</comment>
<evidence type="ECO:0000259" key="5">
    <source>
        <dbReference type="Pfam" id="PF02631"/>
    </source>
</evidence>
<reference evidence="6" key="2">
    <citation type="journal article" date="2021" name="Microbiome">
        <title>Successional dynamics and alternative stable states in a saline activated sludge microbial community over 9 years.</title>
        <authorList>
            <person name="Wang Y."/>
            <person name="Ye J."/>
            <person name="Ju F."/>
            <person name="Liu L."/>
            <person name="Boyd J.A."/>
            <person name="Deng Y."/>
            <person name="Parks D.H."/>
            <person name="Jiang X."/>
            <person name="Yin X."/>
            <person name="Woodcroft B.J."/>
            <person name="Tyson G.W."/>
            <person name="Hugenholtz P."/>
            <person name="Polz M.F."/>
            <person name="Zhang T."/>
        </authorList>
    </citation>
    <scope>NUCLEOTIDE SEQUENCE</scope>
    <source>
        <strain evidence="6">HKST-UBA10</strain>
    </source>
</reference>
<dbReference type="Pfam" id="PF02631">
    <property type="entry name" value="RecX_HTH2"/>
    <property type="match status" value="1"/>
</dbReference>
<dbReference type="InterPro" id="IPR003783">
    <property type="entry name" value="Regulatory_RecX"/>
</dbReference>
<evidence type="ECO:0000256" key="3">
    <source>
        <dbReference type="ARBA" id="ARBA00018111"/>
    </source>
</evidence>
<evidence type="ECO:0000313" key="7">
    <source>
        <dbReference type="Proteomes" id="UP000782843"/>
    </source>
</evidence>
<dbReference type="PANTHER" id="PTHR33602">
    <property type="entry name" value="REGULATORY PROTEIN RECX FAMILY PROTEIN"/>
    <property type="match status" value="1"/>
</dbReference>
<name>A0A955L4B8_9BACT</name>
<dbReference type="Proteomes" id="UP000782843">
    <property type="component" value="Unassembled WGS sequence"/>
</dbReference>
<dbReference type="AlphaFoldDB" id="A0A955L4B8"/>
<dbReference type="GO" id="GO:0006282">
    <property type="term" value="P:regulation of DNA repair"/>
    <property type="evidence" value="ECO:0007669"/>
    <property type="project" value="InterPro"/>
</dbReference>
<sequence length="156" mass="18559">MKITKLVAGKKNPQKINVYIDEKYAFNIDALEIASNKLYIDKEITKEEINKLKSSSDTAKLYDYCLRVLNIRPRSESELRFMIKRITARWNKTYSSEKIDATINKLKDKKYLDDEAFAKWWIESRTEFKPRGKYALRQELRIKGIDRELIEDSIKK</sequence>
<protein>
    <recommendedName>
        <fullName evidence="3">Regulatory protein RecX</fullName>
    </recommendedName>
</protein>
<comment type="caution">
    <text evidence="6">The sequence shown here is derived from an EMBL/GenBank/DDBJ whole genome shotgun (WGS) entry which is preliminary data.</text>
</comment>
<evidence type="ECO:0000313" key="6">
    <source>
        <dbReference type="EMBL" id="MCA9382644.1"/>
    </source>
</evidence>
<evidence type="ECO:0000256" key="2">
    <source>
        <dbReference type="ARBA" id="ARBA00009695"/>
    </source>
</evidence>